<evidence type="ECO:0000313" key="7">
    <source>
        <dbReference type="Proteomes" id="UP000003100"/>
    </source>
</evidence>
<evidence type="ECO:0000256" key="5">
    <source>
        <dbReference type="SAM" id="MobiDB-lite"/>
    </source>
</evidence>
<dbReference type="GO" id="GO:0036440">
    <property type="term" value="F:citrate synthase activity"/>
    <property type="evidence" value="ECO:0007669"/>
    <property type="project" value="UniProtKB-EC"/>
</dbReference>
<dbReference type="PANTHER" id="PTHR11739">
    <property type="entry name" value="CITRATE SYNTHASE"/>
    <property type="match status" value="1"/>
</dbReference>
<dbReference type="InterPro" id="IPR016143">
    <property type="entry name" value="Citrate_synth-like_sm_a-sub"/>
</dbReference>
<comment type="pathway">
    <text evidence="1">Carbohydrate metabolism; tricarboxylic acid cycle.</text>
</comment>
<reference evidence="6 7" key="2">
    <citation type="submission" date="2009-02" db="EMBL/GenBank/DDBJ databases">
        <title>Draft genome sequence of Blautia hydrogenotrophica DSM 10507 (Ruminococcus hydrogenotrophicus DSM 10507).</title>
        <authorList>
            <person name="Sudarsanam P."/>
            <person name="Ley R."/>
            <person name="Guruge J."/>
            <person name="Turnbaugh P.J."/>
            <person name="Mahowald M."/>
            <person name="Liep D."/>
            <person name="Gordon J."/>
        </authorList>
    </citation>
    <scope>NUCLEOTIDE SEQUENCE [LARGE SCALE GENOMIC DNA]</scope>
    <source>
        <strain evidence="7">DSM 10507 / JCM 14656 / S5a33</strain>
    </source>
</reference>
<dbReference type="eggNOG" id="COG0372">
    <property type="taxonomic scope" value="Bacteria"/>
</dbReference>
<evidence type="ECO:0000256" key="4">
    <source>
        <dbReference type="ARBA" id="ARBA00022679"/>
    </source>
</evidence>
<dbReference type="CDD" id="cd06113">
    <property type="entry name" value="citrate_synt_like_1_2"/>
    <property type="match status" value="1"/>
</dbReference>
<comment type="similarity">
    <text evidence="2">Belongs to the citrate synthase family.</text>
</comment>
<dbReference type="InterPro" id="IPR002020">
    <property type="entry name" value="Citrate_synthase"/>
</dbReference>
<dbReference type="PRINTS" id="PR00143">
    <property type="entry name" value="CITRTSNTHASE"/>
</dbReference>
<dbReference type="InterPro" id="IPR036969">
    <property type="entry name" value="Citrate_synthase_sf"/>
</dbReference>
<dbReference type="Pfam" id="PF00285">
    <property type="entry name" value="Citrate_synt"/>
    <property type="match status" value="1"/>
</dbReference>
<feature type="compositionally biased region" description="Basic and acidic residues" evidence="5">
    <location>
        <begin position="472"/>
        <end position="488"/>
    </location>
</feature>
<sequence length="488" mass="55638">MKMKASDMDQKMKQLVEYCKKSGRIDPNLYIEYDVKRGLRDSNGKGVLTGLTEISDVSAYRVINGRKIPVDGELYYQGYNVGDLITGSQHEKFTFEEVTYLLLFGSLPTEEQFQEFLKILSYYRDLPDNFVREVIMQSTSGNMMNMLQKSVLTLYSYDSDPDNISIPNVLNQSLKLIAQMPLISVYGYQAYRHYHKREHLIIRYPLPELSTAENILRLLRNNGEYSELEAKVLDVALILHAEHGGGNNSTFSTHVISSTGTDTYSAIAASLGSLKGPRHGGANLKVQDMFEDIKGHIKDWEDEKEIRKYLDAMLDGKVFDHSGLIYGMGHAVYTLSDPRAVILKKYAKALSAEKGREEEFALYERVEKIAADAIMEKRQLFKPLCANVDFYSGFVYSMLRLPKELFTAIFAIARISGWCAHRMEELVNAGKIIRPAYKYVGEHRQYTKISERQIRQVGEEDIAAASVSQEQPEEKKEEKETQTDKDNQ</sequence>
<dbReference type="Gene3D" id="1.10.230.10">
    <property type="entry name" value="Cytochrome P450-Terp, domain 2"/>
    <property type="match status" value="1"/>
</dbReference>
<dbReference type="SUPFAM" id="SSF48256">
    <property type="entry name" value="Citrate synthase"/>
    <property type="match status" value="1"/>
</dbReference>
<dbReference type="RefSeq" id="WP_005946232.1">
    <property type="nucleotide sequence ID" value="NZ_CP136423.1"/>
</dbReference>
<dbReference type="GO" id="GO:0006099">
    <property type="term" value="P:tricarboxylic acid cycle"/>
    <property type="evidence" value="ECO:0007669"/>
    <property type="project" value="UniProtKB-UniPathway"/>
</dbReference>
<dbReference type="PANTHER" id="PTHR11739:SF4">
    <property type="entry name" value="CITRATE SYNTHASE, PEROXISOMAL"/>
    <property type="match status" value="1"/>
</dbReference>
<dbReference type="EMBL" id="ACBZ01000028">
    <property type="protein sequence ID" value="EEG50295.1"/>
    <property type="molecule type" value="Genomic_DNA"/>
</dbReference>
<evidence type="ECO:0000256" key="3">
    <source>
        <dbReference type="ARBA" id="ARBA00012972"/>
    </source>
</evidence>
<evidence type="ECO:0000256" key="2">
    <source>
        <dbReference type="ARBA" id="ARBA00010566"/>
    </source>
</evidence>
<dbReference type="Proteomes" id="UP000003100">
    <property type="component" value="Unassembled WGS sequence"/>
</dbReference>
<feature type="region of interest" description="Disordered" evidence="5">
    <location>
        <begin position="461"/>
        <end position="488"/>
    </location>
</feature>
<keyword evidence="7" id="KW-1185">Reference proteome</keyword>
<name>C0CIV7_BLAHS</name>
<evidence type="ECO:0000256" key="1">
    <source>
        <dbReference type="ARBA" id="ARBA00005163"/>
    </source>
</evidence>
<dbReference type="InterPro" id="IPR016142">
    <property type="entry name" value="Citrate_synth-like_lrg_a-sub"/>
</dbReference>
<dbReference type="GeneID" id="86821957"/>
<keyword evidence="4" id="KW-0808">Transferase</keyword>
<dbReference type="Gene3D" id="1.10.580.10">
    <property type="entry name" value="Citrate Synthase, domain 1"/>
    <property type="match status" value="1"/>
</dbReference>
<proteinExistence type="inferred from homology"/>
<reference evidence="6 7" key="1">
    <citation type="submission" date="2009-01" db="EMBL/GenBank/DDBJ databases">
        <authorList>
            <person name="Fulton L."/>
            <person name="Clifton S."/>
            <person name="Fulton B."/>
            <person name="Xu J."/>
            <person name="Minx P."/>
            <person name="Pepin K.H."/>
            <person name="Johnson M."/>
            <person name="Bhonagiri V."/>
            <person name="Nash W.E."/>
            <person name="Mardis E.R."/>
            <person name="Wilson R.K."/>
        </authorList>
    </citation>
    <scope>NUCLEOTIDE SEQUENCE [LARGE SCALE GENOMIC DNA]</scope>
    <source>
        <strain evidence="7">DSM 10507 / JCM 14656 / S5a33</strain>
    </source>
</reference>
<dbReference type="GO" id="GO:0005975">
    <property type="term" value="P:carbohydrate metabolic process"/>
    <property type="evidence" value="ECO:0007669"/>
    <property type="project" value="TreeGrafter"/>
</dbReference>
<dbReference type="PATRIC" id="fig|476272.21.peg.3776"/>
<dbReference type="NCBIfam" id="NF010635">
    <property type="entry name" value="PRK14032.1"/>
    <property type="match status" value="1"/>
</dbReference>
<evidence type="ECO:0000313" key="6">
    <source>
        <dbReference type="EMBL" id="EEG50295.1"/>
    </source>
</evidence>
<gene>
    <name evidence="6" type="ORF">RUMHYD_00774</name>
</gene>
<protein>
    <recommendedName>
        <fullName evidence="3">citrate synthase (unknown stereospecificity)</fullName>
        <ecNumber evidence="3">2.3.3.16</ecNumber>
    </recommendedName>
</protein>
<dbReference type="HOGENOM" id="CLU_025068_2_2_9"/>
<dbReference type="UniPathway" id="UPA00223"/>
<dbReference type="GO" id="GO:0005829">
    <property type="term" value="C:cytosol"/>
    <property type="evidence" value="ECO:0007669"/>
    <property type="project" value="TreeGrafter"/>
</dbReference>
<organism evidence="6 7">
    <name type="scientific">Blautia hydrogenotrophica (strain DSM 10507 / JCM 14656 / S5a33)</name>
    <name type="common">Ruminococcus hydrogenotrophicus</name>
    <dbReference type="NCBI Taxonomy" id="476272"/>
    <lineage>
        <taxon>Bacteria</taxon>
        <taxon>Bacillati</taxon>
        <taxon>Bacillota</taxon>
        <taxon>Clostridia</taxon>
        <taxon>Lachnospirales</taxon>
        <taxon>Lachnospiraceae</taxon>
        <taxon>Blautia</taxon>
    </lineage>
</organism>
<dbReference type="AlphaFoldDB" id="C0CIV7"/>
<accession>C0CIV7</accession>
<dbReference type="EC" id="2.3.3.16" evidence="3"/>